<dbReference type="EMBL" id="JAAOAN010000741">
    <property type="protein sequence ID" value="KAF5700343.1"/>
    <property type="molecule type" value="Genomic_DNA"/>
</dbReference>
<feature type="region of interest" description="Disordered" evidence="1">
    <location>
        <begin position="146"/>
        <end position="174"/>
    </location>
</feature>
<sequence length="212" mass="23091">MSDTPNPSTQSNENDDDLISLFDTFYDAPGSPSPEPAMSPIQSQQQCSNANDNIAGIENIATDLDTIAADFQFLKVGSEALAIHAETSGINLEACAIDKRLLDRAETAVEQAQAAHQTSTNVVVYILGKDRLLKILRVARDNHIPETGNDINTSSVNEAGPAAEWRQSSPNEDDVKCDRHAYIRNAEKHHTNTLSLDTDISIPIHDALLDEK</sequence>
<reference evidence="2 3" key="1">
    <citation type="submission" date="2020-05" db="EMBL/GenBank/DDBJ databases">
        <title>Identification and distribution of gene clusters putatively required for synthesis of sphingolipid metabolism inhibitors in phylogenetically diverse species of the filamentous fungus Fusarium.</title>
        <authorList>
            <person name="Kim H.-S."/>
            <person name="Busman M."/>
            <person name="Brown D.W."/>
            <person name="Divon H."/>
            <person name="Uhlig S."/>
            <person name="Proctor R.H."/>
        </authorList>
    </citation>
    <scope>NUCLEOTIDE SEQUENCE [LARGE SCALE GENOMIC DNA]</scope>
    <source>
        <strain evidence="2 3">NRRL 66235</strain>
    </source>
</reference>
<comment type="caution">
    <text evidence="2">The sequence shown here is derived from an EMBL/GenBank/DDBJ whole genome shotgun (WGS) entry which is preliminary data.</text>
</comment>
<accession>A0A8H5XUI1</accession>
<dbReference type="OrthoDB" id="5105753at2759"/>
<keyword evidence="3" id="KW-1185">Reference proteome</keyword>
<evidence type="ECO:0000313" key="2">
    <source>
        <dbReference type="EMBL" id="KAF5700343.1"/>
    </source>
</evidence>
<proteinExistence type="predicted"/>
<gene>
    <name evidence="2" type="ORF">FMUND_14375</name>
</gene>
<protein>
    <submittedName>
        <fullName evidence="2">Uncharacterized protein</fullName>
    </submittedName>
</protein>
<organism evidence="2 3">
    <name type="scientific">Fusarium mundagurra</name>
    <dbReference type="NCBI Taxonomy" id="1567541"/>
    <lineage>
        <taxon>Eukaryota</taxon>
        <taxon>Fungi</taxon>
        <taxon>Dikarya</taxon>
        <taxon>Ascomycota</taxon>
        <taxon>Pezizomycotina</taxon>
        <taxon>Sordariomycetes</taxon>
        <taxon>Hypocreomycetidae</taxon>
        <taxon>Hypocreales</taxon>
        <taxon>Nectriaceae</taxon>
        <taxon>Fusarium</taxon>
        <taxon>Fusarium fujikuroi species complex</taxon>
    </lineage>
</organism>
<name>A0A8H5XUI1_9HYPO</name>
<dbReference type="Proteomes" id="UP000544331">
    <property type="component" value="Unassembled WGS sequence"/>
</dbReference>
<dbReference type="AlphaFoldDB" id="A0A8H5XUI1"/>
<evidence type="ECO:0000313" key="3">
    <source>
        <dbReference type="Proteomes" id="UP000544331"/>
    </source>
</evidence>
<evidence type="ECO:0000256" key="1">
    <source>
        <dbReference type="SAM" id="MobiDB-lite"/>
    </source>
</evidence>